<dbReference type="RefSeq" id="WP_257919480.1">
    <property type="nucleotide sequence ID" value="NZ_JAMXQV010000003.1"/>
</dbReference>
<dbReference type="GO" id="GO:0019240">
    <property type="term" value="P:citrulline biosynthetic process"/>
    <property type="evidence" value="ECO:0007669"/>
    <property type="project" value="TreeGrafter"/>
</dbReference>
<keyword evidence="6" id="KW-1185">Reference proteome</keyword>
<reference evidence="5" key="1">
    <citation type="submission" date="2022-06" db="EMBL/GenBank/DDBJ databases">
        <title>Amycolatopsis iheyaensis sp. nov., a new species of the genus Amycolatopsis isolated from soil in Iheya island, Japan.</title>
        <authorList>
            <person name="Ngamcharungchit C."/>
            <person name="Kanto H."/>
            <person name="Take A."/>
            <person name="Intra B."/>
            <person name="Matsumoto A."/>
            <person name="Panbangred W."/>
            <person name="Inahashi Y."/>
        </authorList>
    </citation>
    <scope>NUCLEOTIDE SEQUENCE</scope>
    <source>
        <strain evidence="5">OK19-0408</strain>
    </source>
</reference>
<protein>
    <submittedName>
        <fullName evidence="5">Ornithine carbamoyltransferase</fullName>
    </submittedName>
</protein>
<dbReference type="AlphaFoldDB" id="A0A9X2SJI0"/>
<dbReference type="InterPro" id="IPR006132">
    <property type="entry name" value="Asp/Orn_carbamoyltranf_P-bd"/>
</dbReference>
<dbReference type="Pfam" id="PF00185">
    <property type="entry name" value="OTCace"/>
    <property type="match status" value="1"/>
</dbReference>
<dbReference type="GO" id="GO:0004585">
    <property type="term" value="F:ornithine carbamoyltransferase activity"/>
    <property type="evidence" value="ECO:0007669"/>
    <property type="project" value="TreeGrafter"/>
</dbReference>
<keyword evidence="1 2" id="KW-0808">Transferase</keyword>
<feature type="domain" description="Aspartate/ornithine carbamoyltransferase Asp/Orn-binding" evidence="3">
    <location>
        <begin position="173"/>
        <end position="317"/>
    </location>
</feature>
<accession>A0A9X2SJI0</accession>
<gene>
    <name evidence="5" type="ORF">M8542_08525</name>
</gene>
<evidence type="ECO:0000313" key="5">
    <source>
        <dbReference type="EMBL" id="MCR6482861.1"/>
    </source>
</evidence>
<dbReference type="GO" id="GO:0042450">
    <property type="term" value="P:L-arginine biosynthetic process via ornithine"/>
    <property type="evidence" value="ECO:0007669"/>
    <property type="project" value="TreeGrafter"/>
</dbReference>
<dbReference type="PRINTS" id="PR00100">
    <property type="entry name" value="AOTCASE"/>
</dbReference>
<dbReference type="InterPro" id="IPR006131">
    <property type="entry name" value="Asp_carbamoyltransf_Asp/Orn-bd"/>
</dbReference>
<dbReference type="PANTHER" id="PTHR45753">
    <property type="entry name" value="ORNITHINE CARBAMOYLTRANSFERASE, MITOCHONDRIAL"/>
    <property type="match status" value="1"/>
</dbReference>
<dbReference type="PRINTS" id="PR00101">
    <property type="entry name" value="ATCASE"/>
</dbReference>
<evidence type="ECO:0000256" key="2">
    <source>
        <dbReference type="RuleBase" id="RU003634"/>
    </source>
</evidence>
<name>A0A9X2SJI0_9PSEU</name>
<sequence>MPGKDVLGMADLGADGIGAVLELARRMKAGEDTTRYLAGKNVGLLFNVPSTRTRVSFQVAASQLGADSHTYGVEELRLANRETVEDTAGVLARYLDALVVRWYDMDDYGGGHRRLEAMAAAADIPVVNALDDLEHPCQVLGDLLTLRELLGPDLAGRRVVYTWAYSSRQKTPGVLHSSMLAGALLGLRFTFVHPEHFGLDRRFTEEAARIAAGTGAEIVSRTDLEGAVSGADAVYVQSWKSFELAGQDEWQARTRLAARWRVTEELMERAGPDAVFLDCMPSNRGEEVDADVKDGPRSRIFQQAENRLHVQKALLARLLSERARGEG</sequence>
<dbReference type="SUPFAM" id="SSF53671">
    <property type="entry name" value="Aspartate/ornithine carbamoyltransferase"/>
    <property type="match status" value="1"/>
</dbReference>
<dbReference type="Pfam" id="PF02729">
    <property type="entry name" value="OTCace_N"/>
    <property type="match status" value="1"/>
</dbReference>
<dbReference type="InterPro" id="IPR036901">
    <property type="entry name" value="Asp/Orn_carbamoylTrfase_sf"/>
</dbReference>
<dbReference type="InterPro" id="IPR006130">
    <property type="entry name" value="Asp/Orn_carbamoylTrfase"/>
</dbReference>
<comment type="similarity">
    <text evidence="2">Belongs to the aspartate/ornithine carbamoyltransferase superfamily.</text>
</comment>
<dbReference type="Proteomes" id="UP001144096">
    <property type="component" value="Unassembled WGS sequence"/>
</dbReference>
<evidence type="ECO:0000259" key="4">
    <source>
        <dbReference type="Pfam" id="PF02729"/>
    </source>
</evidence>
<dbReference type="PANTHER" id="PTHR45753:SF3">
    <property type="entry name" value="ORNITHINE TRANSCARBAMYLASE, MITOCHONDRIAL"/>
    <property type="match status" value="1"/>
</dbReference>
<feature type="domain" description="Aspartate/ornithine carbamoyltransferase carbamoyl-P binding" evidence="4">
    <location>
        <begin position="4"/>
        <end position="148"/>
    </location>
</feature>
<comment type="caution">
    <text evidence="5">The sequence shown here is derived from an EMBL/GenBank/DDBJ whole genome shotgun (WGS) entry which is preliminary data.</text>
</comment>
<evidence type="ECO:0000256" key="1">
    <source>
        <dbReference type="ARBA" id="ARBA00022679"/>
    </source>
</evidence>
<organism evidence="5 6">
    <name type="scientific">Amycolatopsis iheyensis</name>
    <dbReference type="NCBI Taxonomy" id="2945988"/>
    <lineage>
        <taxon>Bacteria</taxon>
        <taxon>Bacillati</taxon>
        <taxon>Actinomycetota</taxon>
        <taxon>Actinomycetes</taxon>
        <taxon>Pseudonocardiales</taxon>
        <taxon>Pseudonocardiaceae</taxon>
        <taxon>Amycolatopsis</taxon>
    </lineage>
</organism>
<evidence type="ECO:0000259" key="3">
    <source>
        <dbReference type="Pfam" id="PF00185"/>
    </source>
</evidence>
<evidence type="ECO:0000313" key="6">
    <source>
        <dbReference type="Proteomes" id="UP001144096"/>
    </source>
</evidence>
<dbReference type="Gene3D" id="3.40.50.1370">
    <property type="entry name" value="Aspartate/ornithine carbamoyltransferase"/>
    <property type="match status" value="2"/>
</dbReference>
<dbReference type="EMBL" id="JAMXQV010000003">
    <property type="protein sequence ID" value="MCR6482861.1"/>
    <property type="molecule type" value="Genomic_DNA"/>
</dbReference>
<dbReference type="GO" id="GO:0016597">
    <property type="term" value="F:amino acid binding"/>
    <property type="evidence" value="ECO:0007669"/>
    <property type="project" value="InterPro"/>
</dbReference>
<proteinExistence type="inferred from homology"/>